<comment type="caution">
    <text evidence="2">The sequence shown here is derived from an EMBL/GenBank/DDBJ whole genome shotgun (WGS) entry which is preliminary data.</text>
</comment>
<feature type="chain" id="PRO_5040260353" description="Secreted protein" evidence="1">
    <location>
        <begin position="23"/>
        <end position="143"/>
    </location>
</feature>
<dbReference type="AlphaFoldDB" id="A0A9P6T9V4"/>
<name>A0A9P6T9V4_9BASI</name>
<dbReference type="Proteomes" id="UP000886653">
    <property type="component" value="Unassembled WGS sequence"/>
</dbReference>
<evidence type="ECO:0000313" key="3">
    <source>
        <dbReference type="Proteomes" id="UP000886653"/>
    </source>
</evidence>
<evidence type="ECO:0000313" key="2">
    <source>
        <dbReference type="EMBL" id="KAG0142958.1"/>
    </source>
</evidence>
<keyword evidence="3" id="KW-1185">Reference proteome</keyword>
<organism evidence="2 3">
    <name type="scientific">Cronartium quercuum f. sp. fusiforme G11</name>
    <dbReference type="NCBI Taxonomy" id="708437"/>
    <lineage>
        <taxon>Eukaryota</taxon>
        <taxon>Fungi</taxon>
        <taxon>Dikarya</taxon>
        <taxon>Basidiomycota</taxon>
        <taxon>Pucciniomycotina</taxon>
        <taxon>Pucciniomycetes</taxon>
        <taxon>Pucciniales</taxon>
        <taxon>Coleosporiaceae</taxon>
        <taxon>Cronartium</taxon>
    </lineage>
</organism>
<protein>
    <recommendedName>
        <fullName evidence="4">Secreted protein</fullName>
    </recommendedName>
</protein>
<dbReference type="EMBL" id="MU167332">
    <property type="protein sequence ID" value="KAG0142958.1"/>
    <property type="molecule type" value="Genomic_DNA"/>
</dbReference>
<sequence length="143" mass="15597">MHIFSSIISATVLIFLPATISAQATITCNKKWGVAEIGAGSVACQNEGGNKYACESGTCSIHGHFNGDVRDHLIFDGCLRYMGTFGNSGLHQEPKTVLVRSFWFNRPLNYVDVIGWATDETPTGLNVPGWACPIVRKYNFPVT</sequence>
<feature type="signal peptide" evidence="1">
    <location>
        <begin position="1"/>
        <end position="22"/>
    </location>
</feature>
<accession>A0A9P6T9V4</accession>
<feature type="non-terminal residue" evidence="2">
    <location>
        <position position="143"/>
    </location>
</feature>
<evidence type="ECO:0000256" key="1">
    <source>
        <dbReference type="SAM" id="SignalP"/>
    </source>
</evidence>
<proteinExistence type="predicted"/>
<gene>
    <name evidence="2" type="ORF">CROQUDRAFT_661830</name>
</gene>
<keyword evidence="1" id="KW-0732">Signal</keyword>
<reference evidence="2" key="1">
    <citation type="submission" date="2013-11" db="EMBL/GenBank/DDBJ databases">
        <title>Genome sequence of the fusiform rust pathogen reveals effectors for host alternation and coevolution with pine.</title>
        <authorList>
            <consortium name="DOE Joint Genome Institute"/>
            <person name="Smith K."/>
            <person name="Pendleton A."/>
            <person name="Kubisiak T."/>
            <person name="Anderson C."/>
            <person name="Salamov A."/>
            <person name="Aerts A."/>
            <person name="Riley R."/>
            <person name="Clum A."/>
            <person name="Lindquist E."/>
            <person name="Ence D."/>
            <person name="Campbell M."/>
            <person name="Kronenberg Z."/>
            <person name="Feau N."/>
            <person name="Dhillon B."/>
            <person name="Hamelin R."/>
            <person name="Burleigh J."/>
            <person name="Smith J."/>
            <person name="Yandell M."/>
            <person name="Nelson C."/>
            <person name="Grigoriev I."/>
            <person name="Davis J."/>
        </authorList>
    </citation>
    <scope>NUCLEOTIDE SEQUENCE</scope>
    <source>
        <strain evidence="2">G11</strain>
    </source>
</reference>
<evidence type="ECO:0008006" key="4">
    <source>
        <dbReference type="Google" id="ProtNLM"/>
    </source>
</evidence>